<dbReference type="EMBL" id="JAALLT010000002">
    <property type="protein sequence ID" value="NGP76319.1"/>
    <property type="molecule type" value="Genomic_DNA"/>
</dbReference>
<reference evidence="1 2" key="1">
    <citation type="submission" date="2020-02" db="EMBL/GenBank/DDBJ databases">
        <title>Balneolaceae bacterium YR4-1, complete genome.</title>
        <authorList>
            <person name="Li Y."/>
            <person name="Wu S."/>
        </authorList>
    </citation>
    <scope>NUCLEOTIDE SEQUENCE [LARGE SCALE GENOMIC DNA]</scope>
    <source>
        <strain evidence="1 2">YR4-1</strain>
    </source>
</reference>
<evidence type="ECO:0000313" key="1">
    <source>
        <dbReference type="EMBL" id="NGP76319.1"/>
    </source>
</evidence>
<dbReference type="PANTHER" id="PTHR47473:SF1">
    <property type="entry name" value="METHYLTRANSFERASE DOMAIN-CONTAINING PROTEIN"/>
    <property type="match status" value="1"/>
</dbReference>
<comment type="caution">
    <text evidence="1">The sequence shown here is derived from an EMBL/GenBank/DDBJ whole genome shotgun (WGS) entry which is preliminary data.</text>
</comment>
<name>A0A6M1SMQ5_9BACT</name>
<sequence>MNRLQNIVQNLQSKLFDTVVSNRLVYNTCWEDPEIDRELLGLDSESQVIMLSSAGCNALDYLLDEPESIHCIDANPAQNALLDLKKALFEYGSYELLWRLFGQGHDTEFQNLFRENLAELLSSSSRNFWQRHINYFSRPGVEGSFYYRGTSGKVALMIHKRIKYKGVYGQTLNLLDSKSLEEQQYHYQEIEKHLWSAFYKWLFKRNATMALLGVPGSQRDIIENQTEGGLISYINEAMRTVFTQIPVAENYFWRVYLTGSYTQDCCPNYLKKQNFDFYNQSNHRIKTYNSYLHDFLEKNPGSYSHFVLLDHQDWLANAKPELLAKEWQLILDNACPGAKILFRSAARECEFLPEFTQDRLTFRPELTERLHPNDRVGTYGNTYLAEVNN</sequence>
<dbReference type="Pfam" id="PF11899">
    <property type="entry name" value="DUF3419"/>
    <property type="match status" value="1"/>
</dbReference>
<dbReference type="AlphaFoldDB" id="A0A6M1SMQ5"/>
<protein>
    <submittedName>
        <fullName evidence="1">BtaA family protein</fullName>
    </submittedName>
</protein>
<proteinExistence type="predicted"/>
<keyword evidence="2" id="KW-1185">Reference proteome</keyword>
<dbReference type="RefSeq" id="WP_165140562.1">
    <property type="nucleotide sequence ID" value="NZ_JAALLT010000002.1"/>
</dbReference>
<evidence type="ECO:0000313" key="2">
    <source>
        <dbReference type="Proteomes" id="UP000473278"/>
    </source>
</evidence>
<accession>A0A6M1SMQ5</accession>
<dbReference type="PANTHER" id="PTHR47473">
    <property type="entry name" value="BTA1P"/>
    <property type="match status" value="1"/>
</dbReference>
<dbReference type="Proteomes" id="UP000473278">
    <property type="component" value="Unassembled WGS sequence"/>
</dbReference>
<dbReference type="InterPro" id="IPR021829">
    <property type="entry name" value="DUF3419"/>
</dbReference>
<gene>
    <name evidence="1" type="ORF">G3570_06730</name>
</gene>
<organism evidence="1 2">
    <name type="scientific">Halalkalibaculum roseum</name>
    <dbReference type="NCBI Taxonomy" id="2709311"/>
    <lineage>
        <taxon>Bacteria</taxon>
        <taxon>Pseudomonadati</taxon>
        <taxon>Balneolota</taxon>
        <taxon>Balneolia</taxon>
        <taxon>Balneolales</taxon>
        <taxon>Balneolaceae</taxon>
        <taxon>Halalkalibaculum</taxon>
    </lineage>
</organism>